<dbReference type="GeneID" id="25906924"/>
<sequence>MLLVEERAGFGAGVATDTVSRDLGGETVDALVYTGRVHQRINLIKELLAAFLGTKSRLDVKRNVLIVTDSEFKKTLDLLRKTNSFRRFRVLSTPTLNSNTISEQWVAKFIENHDTLIIIDDAVYNCAMNRVKLHRLFEVAQNMDATRVRFAVIAHDYDTGYMCFADTGLSVQKRSFPTNTTIRHYLVEAPGRNSQFTRILRNIAILYAFAQSRGYRGMRDNLSAVHATLLFKPEVPMQYLGRITSDWLQCLGRTVDGEVQTTLVVNKPPKHMDLTCGIPTDLGMSQIADIATPEQISYLISKITGDCENWFRPANQKARDDVSTAYIGLITKMVKVHRVDGVAIVINNRIVPLDLLCNEYQDYTLLGPNSSVPEPAAQCLKAKRGYIHGVSTNSRKFTTVIDLFPALTRDPTTLMDVMVEGKDFTSFSFDMSISNHNTDTTHDLTHTDKIGTRVKYITHHLSSLMRLKPSASLYTYQSATNHAKYLKAKQREQSDELDVSRNERVRKKNEEIRLKKKLHVL</sequence>
<protein>
    <submittedName>
        <fullName evidence="1">Uncharacterized protein</fullName>
    </submittedName>
</protein>
<dbReference type="AlphaFoldDB" id="A0A0L0FWN1"/>
<reference evidence="1 2" key="1">
    <citation type="submission" date="2011-02" db="EMBL/GenBank/DDBJ databases">
        <title>The Genome Sequence of Sphaeroforma arctica JP610.</title>
        <authorList>
            <consortium name="The Broad Institute Genome Sequencing Platform"/>
            <person name="Russ C."/>
            <person name="Cuomo C."/>
            <person name="Young S.K."/>
            <person name="Zeng Q."/>
            <person name="Gargeya S."/>
            <person name="Alvarado L."/>
            <person name="Berlin A."/>
            <person name="Chapman S.B."/>
            <person name="Chen Z."/>
            <person name="Freedman E."/>
            <person name="Gellesch M."/>
            <person name="Goldberg J."/>
            <person name="Griggs A."/>
            <person name="Gujja S."/>
            <person name="Heilman E."/>
            <person name="Heiman D."/>
            <person name="Howarth C."/>
            <person name="Mehta T."/>
            <person name="Neiman D."/>
            <person name="Pearson M."/>
            <person name="Roberts A."/>
            <person name="Saif S."/>
            <person name="Shea T."/>
            <person name="Shenoy N."/>
            <person name="Sisk P."/>
            <person name="Stolte C."/>
            <person name="Sykes S."/>
            <person name="White J."/>
            <person name="Yandava C."/>
            <person name="Burger G."/>
            <person name="Gray M.W."/>
            <person name="Holland P.W.H."/>
            <person name="King N."/>
            <person name="Lang F.B.F."/>
            <person name="Roger A.J."/>
            <person name="Ruiz-Trillo I."/>
            <person name="Haas B."/>
            <person name="Nusbaum C."/>
            <person name="Birren B."/>
        </authorList>
    </citation>
    <scope>NUCLEOTIDE SEQUENCE [LARGE SCALE GENOMIC DNA]</scope>
    <source>
        <strain evidence="1 2">JP610</strain>
    </source>
</reference>
<keyword evidence="2" id="KW-1185">Reference proteome</keyword>
<dbReference type="RefSeq" id="XP_014155147.1">
    <property type="nucleotide sequence ID" value="XM_014299672.1"/>
</dbReference>
<evidence type="ECO:0000313" key="2">
    <source>
        <dbReference type="Proteomes" id="UP000054560"/>
    </source>
</evidence>
<accession>A0A0L0FWN1</accession>
<evidence type="ECO:0000313" key="1">
    <source>
        <dbReference type="EMBL" id="KNC81245.1"/>
    </source>
</evidence>
<proteinExistence type="predicted"/>
<name>A0A0L0FWN1_9EUKA</name>
<dbReference type="Proteomes" id="UP000054560">
    <property type="component" value="Unassembled WGS sequence"/>
</dbReference>
<dbReference type="EMBL" id="KQ242053">
    <property type="protein sequence ID" value="KNC81245.1"/>
    <property type="molecule type" value="Genomic_DNA"/>
</dbReference>
<organism evidence="1 2">
    <name type="scientific">Sphaeroforma arctica JP610</name>
    <dbReference type="NCBI Taxonomy" id="667725"/>
    <lineage>
        <taxon>Eukaryota</taxon>
        <taxon>Ichthyosporea</taxon>
        <taxon>Ichthyophonida</taxon>
        <taxon>Sphaeroforma</taxon>
    </lineage>
</organism>
<gene>
    <name evidence="1" type="ORF">SARC_06420</name>
</gene>